<dbReference type="InterPro" id="IPR022417">
    <property type="entry name" value="Porphobilin_deaminase_N"/>
</dbReference>
<dbReference type="InterPro" id="IPR022418">
    <property type="entry name" value="Porphobilinogen_deaminase_C"/>
</dbReference>
<evidence type="ECO:0000259" key="10">
    <source>
        <dbReference type="Pfam" id="PF01379"/>
    </source>
</evidence>
<keyword evidence="6" id="KW-0808">Transferase</keyword>
<comment type="subunit">
    <text evidence="5">Monomer.</text>
</comment>
<dbReference type="EC" id="2.5.1.61" evidence="9"/>
<comment type="catalytic activity">
    <reaction evidence="8">
        <text>4 porphobilinogen + H2O = hydroxymethylbilane + 4 NH4(+)</text>
        <dbReference type="Rhea" id="RHEA:13185"/>
        <dbReference type="ChEBI" id="CHEBI:15377"/>
        <dbReference type="ChEBI" id="CHEBI:28938"/>
        <dbReference type="ChEBI" id="CHEBI:57845"/>
        <dbReference type="ChEBI" id="CHEBI:58126"/>
        <dbReference type="EC" id="2.5.1.61"/>
    </reaction>
</comment>
<dbReference type="HOGENOM" id="CLU_019704_1_0_10"/>
<dbReference type="GO" id="GO:0005737">
    <property type="term" value="C:cytoplasm"/>
    <property type="evidence" value="ECO:0007669"/>
    <property type="project" value="UniProtKB-UniRule"/>
</dbReference>
<dbReference type="GO" id="GO:0004418">
    <property type="term" value="F:hydroxymethylbilane synthase activity"/>
    <property type="evidence" value="ECO:0007669"/>
    <property type="project" value="UniProtKB-UniRule"/>
</dbReference>
<evidence type="ECO:0000256" key="8">
    <source>
        <dbReference type="ARBA" id="ARBA00048169"/>
    </source>
</evidence>
<proteinExistence type="inferred from homology"/>
<evidence type="ECO:0000256" key="7">
    <source>
        <dbReference type="ARBA" id="ARBA00023244"/>
    </source>
</evidence>
<dbReference type="CDD" id="cd13647">
    <property type="entry name" value="PBP2_PBGD_2"/>
    <property type="match status" value="1"/>
</dbReference>
<evidence type="ECO:0000256" key="4">
    <source>
        <dbReference type="ARBA" id="ARBA00005638"/>
    </source>
</evidence>
<dbReference type="NCBIfam" id="TIGR00212">
    <property type="entry name" value="hemC"/>
    <property type="match status" value="1"/>
</dbReference>
<gene>
    <name evidence="12" type="ORF">BD94_3996</name>
</gene>
<comment type="function">
    <text evidence="2">Tetrapolymerization of the monopyrrole PBG into the hydroxymethylbilane pre-uroporphyrinogen in several discrete steps.</text>
</comment>
<dbReference type="KEGG" id="eao:BD94_3996"/>
<evidence type="ECO:0000259" key="11">
    <source>
        <dbReference type="Pfam" id="PF03900"/>
    </source>
</evidence>
<evidence type="ECO:0000313" key="12">
    <source>
        <dbReference type="EMBL" id="AIL47771.1"/>
    </source>
</evidence>
<comment type="similarity">
    <text evidence="4">Belongs to the HMBS family.</text>
</comment>
<dbReference type="PIRSF" id="PIRSF001438">
    <property type="entry name" value="4pyrrol_synth_OHMeBilane_synth"/>
    <property type="match status" value="1"/>
</dbReference>
<sequence length="300" mass="33273">MKTIKIGTRNSPLAMWQAERVASQLQTLRHKTELVPVVSTGDKNLQQPLYALGITGVFTKDLDIALLNKEIDIAVHSLKDVPTALPTGVIISAVLERDFPEDVLIRNPKAKDKDISELSVATSSLRRKAFWLNQYPNTHFSDIRGNVQTRLKKLEDGLADATLLSLAGIKRMEMDIEYEYLPFLLQAPSQGVVCCASLVENEELTSILAQINHEETYKCTKVERDFLRHLEGGCTAPIGARATISGNSITFEGRIASLDGSKEIDLKEIAEWNDDLGVRFAQQVLDNGGKAIMEEIKTQL</sequence>
<comment type="cofactor">
    <cofactor evidence="1">
        <name>dipyrromethane</name>
        <dbReference type="ChEBI" id="CHEBI:60342"/>
    </cofactor>
</comment>
<dbReference type="eggNOG" id="COG0181">
    <property type="taxonomic scope" value="Bacteria"/>
</dbReference>
<evidence type="ECO:0000256" key="3">
    <source>
        <dbReference type="ARBA" id="ARBA00004735"/>
    </source>
</evidence>
<dbReference type="InterPro" id="IPR000860">
    <property type="entry name" value="HemC"/>
</dbReference>
<dbReference type="SUPFAM" id="SSF54782">
    <property type="entry name" value="Porphobilinogen deaminase (hydroxymethylbilane synthase), C-terminal domain"/>
    <property type="match status" value="1"/>
</dbReference>
<dbReference type="RefSeq" id="WP_024563901.1">
    <property type="nucleotide sequence ID" value="NZ_CP007547.1"/>
</dbReference>
<dbReference type="Gene3D" id="3.40.190.10">
    <property type="entry name" value="Periplasmic binding protein-like II"/>
    <property type="match status" value="2"/>
</dbReference>
<dbReference type="PANTHER" id="PTHR11557">
    <property type="entry name" value="PORPHOBILINOGEN DEAMINASE"/>
    <property type="match status" value="1"/>
</dbReference>
<dbReference type="PANTHER" id="PTHR11557:SF0">
    <property type="entry name" value="PORPHOBILINOGEN DEAMINASE"/>
    <property type="match status" value="1"/>
</dbReference>
<accession>A0A077EJG7</accession>
<dbReference type="InterPro" id="IPR036803">
    <property type="entry name" value="Porphobilinogen_deaminase_C_sf"/>
</dbReference>
<evidence type="ECO:0000313" key="13">
    <source>
        <dbReference type="Proteomes" id="UP000028933"/>
    </source>
</evidence>
<reference evidence="12 13" key="1">
    <citation type="journal article" date="2013" name="Lancet">
        <title>First case of E anophelis outbreak in an intensive-care unit.</title>
        <authorList>
            <person name="Teo J."/>
            <person name="Tan S.Y."/>
            <person name="Tay M."/>
            <person name="Ding Y."/>
            <person name="Kjelleberg S."/>
            <person name="Givskov M."/>
            <person name="Lin R.T."/>
            <person name="Yang L."/>
        </authorList>
    </citation>
    <scope>NUCLEOTIDE SEQUENCE [LARGE SCALE GENOMIC DNA]</scope>
    <source>
        <strain evidence="12 13">NUHP1</strain>
    </source>
</reference>
<organism evidence="12 13">
    <name type="scientific">Elizabethkingia anophelis NUHP1</name>
    <dbReference type="NCBI Taxonomy" id="1338011"/>
    <lineage>
        <taxon>Bacteria</taxon>
        <taxon>Pseudomonadati</taxon>
        <taxon>Bacteroidota</taxon>
        <taxon>Flavobacteriia</taxon>
        <taxon>Flavobacteriales</taxon>
        <taxon>Weeksellaceae</taxon>
        <taxon>Elizabethkingia</taxon>
    </lineage>
</organism>
<dbReference type="InterPro" id="IPR022419">
    <property type="entry name" value="Porphobilin_deaminase_cofac_BS"/>
</dbReference>
<dbReference type="SUPFAM" id="SSF53850">
    <property type="entry name" value="Periplasmic binding protein-like II"/>
    <property type="match status" value="1"/>
</dbReference>
<evidence type="ECO:0000256" key="9">
    <source>
        <dbReference type="NCBIfam" id="TIGR00212"/>
    </source>
</evidence>
<feature type="domain" description="Porphobilinogen deaminase N-terminal" evidence="10">
    <location>
        <begin position="4"/>
        <end position="203"/>
    </location>
</feature>
<dbReference type="PRINTS" id="PR00151">
    <property type="entry name" value="PORPHBDMNASE"/>
</dbReference>
<comment type="pathway">
    <text evidence="3">Porphyrin-containing compound metabolism; protoporphyrin-IX biosynthesis; coproporphyrinogen-III from 5-aminolevulinate: step 2/4.</text>
</comment>
<dbReference type="GO" id="GO:0006783">
    <property type="term" value="P:heme biosynthetic process"/>
    <property type="evidence" value="ECO:0007669"/>
    <property type="project" value="TreeGrafter"/>
</dbReference>
<dbReference type="Proteomes" id="UP000028933">
    <property type="component" value="Chromosome"/>
</dbReference>
<dbReference type="Gene3D" id="3.30.160.40">
    <property type="entry name" value="Porphobilinogen deaminase, C-terminal domain"/>
    <property type="match status" value="1"/>
</dbReference>
<feature type="domain" description="Porphobilinogen deaminase C-terminal" evidence="11">
    <location>
        <begin position="218"/>
        <end position="284"/>
    </location>
</feature>
<evidence type="ECO:0000256" key="5">
    <source>
        <dbReference type="ARBA" id="ARBA00011245"/>
    </source>
</evidence>
<evidence type="ECO:0000256" key="6">
    <source>
        <dbReference type="ARBA" id="ARBA00022679"/>
    </source>
</evidence>
<name>A0A077EJG7_9FLAO</name>
<dbReference type="STRING" id="1338011.BD94_3996"/>
<dbReference type="AlphaFoldDB" id="A0A077EJG7"/>
<dbReference type="Pfam" id="PF01379">
    <property type="entry name" value="Porphobil_deam"/>
    <property type="match status" value="1"/>
</dbReference>
<keyword evidence="7" id="KW-0627">Porphyrin biosynthesis</keyword>
<dbReference type="EMBL" id="CP007547">
    <property type="protein sequence ID" value="AIL47771.1"/>
    <property type="molecule type" value="Genomic_DNA"/>
</dbReference>
<protein>
    <recommendedName>
        <fullName evidence="9">Hydroxymethylbilane synthase</fullName>
        <ecNumber evidence="9">2.5.1.61</ecNumber>
    </recommendedName>
</protein>
<dbReference type="Pfam" id="PF03900">
    <property type="entry name" value="Porphobil_deamC"/>
    <property type="match status" value="1"/>
</dbReference>
<dbReference type="PROSITE" id="PS00533">
    <property type="entry name" value="PORPHOBILINOGEN_DEAM"/>
    <property type="match status" value="1"/>
</dbReference>
<evidence type="ECO:0000256" key="2">
    <source>
        <dbReference type="ARBA" id="ARBA00002869"/>
    </source>
</evidence>
<evidence type="ECO:0000256" key="1">
    <source>
        <dbReference type="ARBA" id="ARBA00001916"/>
    </source>
</evidence>